<accession>A0AAE3G278</accession>
<evidence type="ECO:0000313" key="1">
    <source>
        <dbReference type="EMBL" id="MCP1674355.1"/>
    </source>
</evidence>
<organism evidence="1 2">
    <name type="scientific">Natronocella acetinitrilica</name>
    <dbReference type="NCBI Taxonomy" id="414046"/>
    <lineage>
        <taxon>Bacteria</taxon>
        <taxon>Pseudomonadati</taxon>
        <taxon>Pseudomonadota</taxon>
        <taxon>Gammaproteobacteria</taxon>
        <taxon>Chromatiales</taxon>
        <taxon>Ectothiorhodospiraceae</taxon>
        <taxon>Natronocella</taxon>
    </lineage>
</organism>
<dbReference type="RefSeq" id="WP_253476299.1">
    <property type="nucleotide sequence ID" value="NZ_JALJXV010000003.1"/>
</dbReference>
<sequence length="142" mass="15642">MLITAYHGTPYRFSRFRAAASGIHFGSVEQAVHACTIRLGKLPIAQFERLTAGRVGWPGRILQVRLSIRCMERVADAGTAAAWQAAIREARAAGIDALVYENAYEGRLAGDAVVVFEPTAIEILDPDWNPASRHDEQIMIHQ</sequence>
<dbReference type="AlphaFoldDB" id="A0AAE3G278"/>
<proteinExistence type="predicted"/>
<keyword evidence="2" id="KW-1185">Reference proteome</keyword>
<name>A0AAE3G278_9GAMM</name>
<evidence type="ECO:0000313" key="2">
    <source>
        <dbReference type="Proteomes" id="UP001205843"/>
    </source>
</evidence>
<dbReference type="Proteomes" id="UP001205843">
    <property type="component" value="Unassembled WGS sequence"/>
</dbReference>
<reference evidence="1" key="1">
    <citation type="submission" date="2022-03" db="EMBL/GenBank/DDBJ databases">
        <title>Genomic Encyclopedia of Type Strains, Phase III (KMG-III): the genomes of soil and plant-associated and newly described type strains.</title>
        <authorList>
            <person name="Whitman W."/>
        </authorList>
    </citation>
    <scope>NUCLEOTIDE SEQUENCE</scope>
    <source>
        <strain evidence="1">ANL 6-2</strain>
    </source>
</reference>
<protein>
    <submittedName>
        <fullName evidence="1">Uncharacterized protein</fullName>
    </submittedName>
</protein>
<dbReference type="EMBL" id="JALJXV010000003">
    <property type="protein sequence ID" value="MCP1674355.1"/>
    <property type="molecule type" value="Genomic_DNA"/>
</dbReference>
<gene>
    <name evidence="1" type="ORF">J2T57_001457</name>
</gene>
<comment type="caution">
    <text evidence="1">The sequence shown here is derived from an EMBL/GenBank/DDBJ whole genome shotgun (WGS) entry which is preliminary data.</text>
</comment>